<comment type="similarity">
    <text evidence="2">Belongs to the transposase mutator family.</text>
</comment>
<keyword evidence="3" id="KW-0815">Transposition</keyword>
<name>A0ABM9DF07_9HYPH</name>
<keyword evidence="4" id="KW-0238">DNA-binding</keyword>
<dbReference type="InterPro" id="IPR001207">
    <property type="entry name" value="Transposase_mutator"/>
</dbReference>
<protein>
    <submittedName>
        <fullName evidence="6">Uncharacterized protein</fullName>
    </submittedName>
</protein>
<organism evidence="6 7">
    <name type="scientific">Mesorhizobium ventifaucium</name>
    <dbReference type="NCBI Taxonomy" id="666020"/>
    <lineage>
        <taxon>Bacteria</taxon>
        <taxon>Pseudomonadati</taxon>
        <taxon>Pseudomonadota</taxon>
        <taxon>Alphaproteobacteria</taxon>
        <taxon>Hyphomicrobiales</taxon>
        <taxon>Phyllobacteriaceae</taxon>
        <taxon>Mesorhizobium</taxon>
    </lineage>
</organism>
<dbReference type="Proteomes" id="UP001152604">
    <property type="component" value="Unassembled WGS sequence"/>
</dbReference>
<comment type="function">
    <text evidence="1">Required for the transposition of the insertion element.</text>
</comment>
<evidence type="ECO:0000256" key="2">
    <source>
        <dbReference type="ARBA" id="ARBA00010961"/>
    </source>
</evidence>
<gene>
    <name evidence="6" type="ORF">MES4922_10287</name>
</gene>
<accession>A0ABM9DF07</accession>
<keyword evidence="5" id="KW-0233">DNA recombination</keyword>
<keyword evidence="7" id="KW-1185">Reference proteome</keyword>
<evidence type="ECO:0000256" key="5">
    <source>
        <dbReference type="ARBA" id="ARBA00023172"/>
    </source>
</evidence>
<evidence type="ECO:0000256" key="3">
    <source>
        <dbReference type="ARBA" id="ARBA00022578"/>
    </source>
</evidence>
<evidence type="ECO:0000256" key="1">
    <source>
        <dbReference type="ARBA" id="ARBA00002190"/>
    </source>
</evidence>
<sequence length="94" mass="10485">MPKRNGKAVADALLGKQPNLGTLMGASRDDVLAMTFLREHWEQIASTKPLERVNREFTRRAEPMASFPMMTPSSTSWGADVWRPTTDGLWHGAT</sequence>
<dbReference type="EMBL" id="CAKXZS010000001">
    <property type="protein sequence ID" value="CAH2394374.1"/>
    <property type="molecule type" value="Genomic_DNA"/>
</dbReference>
<comment type="caution">
    <text evidence="6">The sequence shown here is derived from an EMBL/GenBank/DDBJ whole genome shotgun (WGS) entry which is preliminary data.</text>
</comment>
<reference evidence="6" key="1">
    <citation type="submission" date="2022-03" db="EMBL/GenBank/DDBJ databases">
        <authorList>
            <person name="Brunel B."/>
        </authorList>
    </citation>
    <scope>NUCLEOTIDE SEQUENCE</scope>
    <source>
        <strain evidence="6">STM4922sample</strain>
    </source>
</reference>
<evidence type="ECO:0000313" key="7">
    <source>
        <dbReference type="Proteomes" id="UP001152604"/>
    </source>
</evidence>
<dbReference type="Pfam" id="PF00872">
    <property type="entry name" value="Transposase_mut"/>
    <property type="match status" value="1"/>
</dbReference>
<evidence type="ECO:0000256" key="4">
    <source>
        <dbReference type="ARBA" id="ARBA00023125"/>
    </source>
</evidence>
<evidence type="ECO:0000313" key="6">
    <source>
        <dbReference type="EMBL" id="CAH2394374.1"/>
    </source>
</evidence>
<proteinExistence type="inferred from homology"/>